<feature type="domain" description="Glycosyltransferase family 28 N-terminal" evidence="11">
    <location>
        <begin position="5"/>
        <end position="142"/>
    </location>
</feature>
<name>A0A0W1AS46_9BACL</name>
<evidence type="ECO:0000259" key="11">
    <source>
        <dbReference type="Pfam" id="PF03033"/>
    </source>
</evidence>
<keyword evidence="3 10" id="KW-0328">Glycosyltransferase</keyword>
<dbReference type="NCBIfam" id="NF009102">
    <property type="entry name" value="PRK12446.1"/>
    <property type="match status" value="1"/>
</dbReference>
<protein>
    <recommendedName>
        <fullName evidence="10">UDP-N-acetylglucosamine--N-acetylmuramyl-(pentapeptide) pyrophosphoryl-undecaprenol N-acetylglucosamine transferase</fullName>
        <ecNumber evidence="10">2.4.1.227</ecNumber>
    </recommendedName>
    <alternativeName>
        <fullName evidence="10">Undecaprenyl-PP-MurNAc-pentapeptide-UDPGlcNAc GlcNAc transferase</fullName>
    </alternativeName>
</protein>
<dbReference type="GO" id="GO:0051301">
    <property type="term" value="P:cell division"/>
    <property type="evidence" value="ECO:0007669"/>
    <property type="project" value="UniProtKB-KW"/>
</dbReference>
<keyword evidence="4 10" id="KW-0808">Transferase</keyword>
<keyword evidence="14" id="KW-1185">Reference proteome</keyword>
<keyword evidence="2 10" id="KW-0132">Cell division</keyword>
<comment type="function">
    <text evidence="10">Cell wall formation. Catalyzes the transfer of a GlcNAc subunit on undecaprenyl-pyrophosphoryl-MurNAc-pentapeptide (lipid intermediate I) to form undecaprenyl-pyrophosphoryl-MurNAc-(pentapeptide)GlcNAc (lipid intermediate II).</text>
</comment>
<dbReference type="PANTHER" id="PTHR21015:SF27">
    <property type="entry name" value="UDP-N-ACETYLGLUCOSAMINE--N-ACETYLMURAMYL-(PENTAPEPTIDE) PYROPHOSPHORYL-UNDECAPRENOL N-ACETYLGLUCOSAMINE TRANSFERASE"/>
    <property type="match status" value="1"/>
</dbReference>
<dbReference type="Proteomes" id="UP000054709">
    <property type="component" value="Unassembled WGS sequence"/>
</dbReference>
<evidence type="ECO:0000256" key="9">
    <source>
        <dbReference type="ARBA" id="ARBA00023316"/>
    </source>
</evidence>
<evidence type="ECO:0000259" key="12">
    <source>
        <dbReference type="Pfam" id="PF04101"/>
    </source>
</evidence>
<sequence length="368" mass="40952">MSTSIIFTGGGSAGHVSGNLVLISKCLAEDWDIHYIGSEQGIERKLLSDYKEEVTYHPIPTGKLRRYFDWKNVTDVFRIMKGIFQSYRLLRNIKPSVIFSKGGFVSVPVVIGAKLNKVPIIIYEPDLNLGLANKISLPFATHLCTNFLDTVTQSASLKAVHVGPLLKEQFKFADKQRGLAFCGFTSVKPVLLIMGGSQGAHSINQMVNNVLAELIDKFQVVHICGEGKVDYHLSMSGYKSYEFITSCELPHLLAMADVVVSRAGSNSMMELLSMQKPMLLIPHTNGGSRSGQLAQAQYFQQIGFAEMLLEKEMTPQSFVRSIMQLYENRSTYKDKMKPYENGRGAHKVMDLIKQVSGKDLTMIKIGKV</sequence>
<dbReference type="GO" id="GO:0008360">
    <property type="term" value="P:regulation of cell shape"/>
    <property type="evidence" value="ECO:0007669"/>
    <property type="project" value="UniProtKB-KW"/>
</dbReference>
<comment type="subcellular location">
    <subcellularLocation>
        <location evidence="10">Cell membrane</location>
        <topology evidence="10">Peripheral membrane protein</topology>
        <orientation evidence="10">Cytoplasmic side</orientation>
    </subcellularLocation>
</comment>
<evidence type="ECO:0000313" key="14">
    <source>
        <dbReference type="Proteomes" id="UP000054709"/>
    </source>
</evidence>
<dbReference type="GO" id="GO:0009252">
    <property type="term" value="P:peptidoglycan biosynthetic process"/>
    <property type="evidence" value="ECO:0007669"/>
    <property type="project" value="UniProtKB-UniRule"/>
</dbReference>
<dbReference type="GO" id="GO:0050511">
    <property type="term" value="F:undecaprenyldiphospho-muramoylpentapeptide beta-N-acetylglucosaminyltransferase activity"/>
    <property type="evidence" value="ECO:0007669"/>
    <property type="project" value="UniProtKB-UniRule"/>
</dbReference>
<comment type="similarity">
    <text evidence="10">Belongs to the glycosyltransferase 28 family. MurG subfamily.</text>
</comment>
<evidence type="ECO:0000256" key="6">
    <source>
        <dbReference type="ARBA" id="ARBA00022984"/>
    </source>
</evidence>
<dbReference type="Pfam" id="PF04101">
    <property type="entry name" value="Glyco_tran_28_C"/>
    <property type="match status" value="1"/>
</dbReference>
<organism evidence="13 14">
    <name type="scientific">Paenibacillus etheri</name>
    <dbReference type="NCBI Taxonomy" id="1306852"/>
    <lineage>
        <taxon>Bacteria</taxon>
        <taxon>Bacillati</taxon>
        <taxon>Bacillota</taxon>
        <taxon>Bacilli</taxon>
        <taxon>Bacillales</taxon>
        <taxon>Paenibacillaceae</taxon>
        <taxon>Paenibacillus</taxon>
    </lineage>
</organism>
<dbReference type="GO" id="GO:0071555">
    <property type="term" value="P:cell wall organization"/>
    <property type="evidence" value="ECO:0007669"/>
    <property type="project" value="UniProtKB-KW"/>
</dbReference>
<feature type="binding site" evidence="10">
    <location>
        <position position="292"/>
    </location>
    <ligand>
        <name>UDP-N-acetyl-alpha-D-glucosamine</name>
        <dbReference type="ChEBI" id="CHEBI:57705"/>
    </ligand>
</feature>
<keyword evidence="7 10" id="KW-0472">Membrane</keyword>
<dbReference type="GO" id="GO:0051991">
    <property type="term" value="F:UDP-N-acetyl-D-glucosamine:N-acetylmuramoyl-L-alanyl-D-glutamyl-meso-2,6-diaminopimelyl-D-alanyl-D-alanine-diphosphoundecaprenol 4-beta-N-acetylglucosaminlytransferase activity"/>
    <property type="evidence" value="ECO:0007669"/>
    <property type="project" value="RHEA"/>
</dbReference>
<feature type="binding site" evidence="10">
    <location>
        <begin position="12"/>
        <end position="14"/>
    </location>
    <ligand>
        <name>UDP-N-acetyl-alpha-D-glucosamine</name>
        <dbReference type="ChEBI" id="CHEBI:57705"/>
    </ligand>
</feature>
<evidence type="ECO:0000256" key="3">
    <source>
        <dbReference type="ARBA" id="ARBA00022676"/>
    </source>
</evidence>
<dbReference type="EC" id="2.4.1.227" evidence="10"/>
<dbReference type="InterPro" id="IPR004276">
    <property type="entry name" value="GlycoTrans_28_N"/>
</dbReference>
<evidence type="ECO:0000256" key="4">
    <source>
        <dbReference type="ARBA" id="ARBA00022679"/>
    </source>
</evidence>
<dbReference type="PANTHER" id="PTHR21015">
    <property type="entry name" value="UDP-N-ACETYLGLUCOSAMINE--N-ACETYLMURAMYL-(PENTAPEPTIDE) PYROPHOSPHORYL-UNDECAPRENOL N-ACETYLGLUCOSAMINE TRANSFERASE 1"/>
    <property type="match status" value="1"/>
</dbReference>
<dbReference type="EMBL" id="LCZJ02000037">
    <property type="protein sequence ID" value="KTD84110.1"/>
    <property type="molecule type" value="Genomic_DNA"/>
</dbReference>
<dbReference type="CDD" id="cd03785">
    <property type="entry name" value="GT28_MurG"/>
    <property type="match status" value="1"/>
</dbReference>
<proteinExistence type="inferred from homology"/>
<dbReference type="OrthoDB" id="9808936at2"/>
<dbReference type="GO" id="GO:0005886">
    <property type="term" value="C:plasma membrane"/>
    <property type="evidence" value="ECO:0007669"/>
    <property type="project" value="UniProtKB-SubCell"/>
</dbReference>
<dbReference type="UniPathway" id="UPA00219"/>
<comment type="catalytic activity">
    <reaction evidence="10">
        <text>di-trans,octa-cis-undecaprenyl diphospho-N-acetyl-alpha-D-muramoyl-L-alanyl-D-glutamyl-meso-2,6-diaminopimeloyl-D-alanyl-D-alanine + UDP-N-acetyl-alpha-D-glucosamine = di-trans,octa-cis-undecaprenyl diphospho-[N-acetyl-alpha-D-glucosaminyl-(1-&gt;4)]-N-acetyl-alpha-D-muramoyl-L-alanyl-D-glutamyl-meso-2,6-diaminopimeloyl-D-alanyl-D-alanine + UDP + H(+)</text>
        <dbReference type="Rhea" id="RHEA:31227"/>
        <dbReference type="ChEBI" id="CHEBI:15378"/>
        <dbReference type="ChEBI" id="CHEBI:57705"/>
        <dbReference type="ChEBI" id="CHEBI:58223"/>
        <dbReference type="ChEBI" id="CHEBI:61387"/>
        <dbReference type="ChEBI" id="CHEBI:61388"/>
        <dbReference type="EC" id="2.4.1.227"/>
    </reaction>
</comment>
<feature type="binding site" evidence="10">
    <location>
        <position position="197"/>
    </location>
    <ligand>
        <name>UDP-N-acetyl-alpha-D-glucosamine</name>
        <dbReference type="ChEBI" id="CHEBI:57705"/>
    </ligand>
</feature>
<reference evidence="13 14" key="1">
    <citation type="journal article" date="2015" name="Int. Biodeterior. Biodegradation">
        <title>Physiological and genetic screening methods for the isolation of methyl tert-butyl ether-degrading bacteria for bioremediation purposes.</title>
        <authorList>
            <person name="Guisado I.M."/>
            <person name="Purswani J."/>
            <person name="Gonzalez Lopez J."/>
            <person name="Pozo C."/>
        </authorList>
    </citation>
    <scope>NUCLEOTIDE SEQUENCE [LARGE SCALE GENOMIC DNA]</scope>
    <source>
        <strain evidence="13 14">SH7</strain>
    </source>
</reference>
<dbReference type="InterPro" id="IPR006009">
    <property type="entry name" value="GlcNAc_MurG"/>
</dbReference>
<dbReference type="GO" id="GO:0005975">
    <property type="term" value="P:carbohydrate metabolic process"/>
    <property type="evidence" value="ECO:0007669"/>
    <property type="project" value="InterPro"/>
</dbReference>
<evidence type="ECO:0000256" key="7">
    <source>
        <dbReference type="ARBA" id="ARBA00023136"/>
    </source>
</evidence>
<keyword evidence="9 10" id="KW-0961">Cell wall biogenesis/degradation</keyword>
<dbReference type="AlphaFoldDB" id="A0A0W1AS46"/>
<keyword evidence="5 10" id="KW-0133">Cell shape</keyword>
<dbReference type="RefSeq" id="WP_060626181.1">
    <property type="nucleotide sequence ID" value="NZ_LCZJ02000037.1"/>
</dbReference>
<evidence type="ECO:0000256" key="2">
    <source>
        <dbReference type="ARBA" id="ARBA00022618"/>
    </source>
</evidence>
<keyword evidence="8 10" id="KW-0131">Cell cycle</keyword>
<dbReference type="InterPro" id="IPR007235">
    <property type="entry name" value="Glyco_trans_28_C"/>
</dbReference>
<evidence type="ECO:0000256" key="1">
    <source>
        <dbReference type="ARBA" id="ARBA00022475"/>
    </source>
</evidence>
<evidence type="ECO:0000256" key="5">
    <source>
        <dbReference type="ARBA" id="ARBA00022960"/>
    </source>
</evidence>
<gene>
    <name evidence="10" type="primary">murG</name>
    <name evidence="13" type="ORF">UQ64_28540</name>
</gene>
<accession>A0A0W1AS46</accession>
<evidence type="ECO:0000256" key="8">
    <source>
        <dbReference type="ARBA" id="ARBA00023306"/>
    </source>
</evidence>
<evidence type="ECO:0000313" key="13">
    <source>
        <dbReference type="EMBL" id="KTD84110.1"/>
    </source>
</evidence>
<evidence type="ECO:0000256" key="10">
    <source>
        <dbReference type="HAMAP-Rule" id="MF_00033"/>
    </source>
</evidence>
<comment type="pathway">
    <text evidence="10">Cell wall biogenesis; peptidoglycan biosynthesis.</text>
</comment>
<dbReference type="SUPFAM" id="SSF53756">
    <property type="entry name" value="UDP-Glycosyltransferase/glycogen phosphorylase"/>
    <property type="match status" value="1"/>
</dbReference>
<dbReference type="Gene3D" id="3.40.50.2000">
    <property type="entry name" value="Glycogen Phosphorylase B"/>
    <property type="match status" value="2"/>
</dbReference>
<keyword evidence="6 10" id="KW-0573">Peptidoglycan synthesis</keyword>
<keyword evidence="1 10" id="KW-1003">Cell membrane</keyword>
<comment type="caution">
    <text evidence="13">The sequence shown here is derived from an EMBL/GenBank/DDBJ whole genome shotgun (WGS) entry which is preliminary data.</text>
</comment>
<dbReference type="Pfam" id="PF03033">
    <property type="entry name" value="Glyco_transf_28"/>
    <property type="match status" value="1"/>
</dbReference>
<feature type="domain" description="Glycosyl transferase family 28 C-terminal" evidence="12">
    <location>
        <begin position="190"/>
        <end position="339"/>
    </location>
</feature>
<comment type="caution">
    <text evidence="10">Lacks conserved residue(s) required for the propagation of feature annotation.</text>
</comment>
<dbReference type="HAMAP" id="MF_00033">
    <property type="entry name" value="MurG"/>
    <property type="match status" value="1"/>
</dbReference>